<dbReference type="EMBL" id="JABMCB010000201">
    <property type="protein sequence ID" value="NUU78554.1"/>
    <property type="molecule type" value="Genomic_DNA"/>
</dbReference>
<reference evidence="2 3" key="1">
    <citation type="submission" date="2020-05" db="EMBL/GenBank/DDBJ databases">
        <title>Genome Sequencing of Type Strains.</title>
        <authorList>
            <person name="Lemaire J.F."/>
            <person name="Inderbitzin P."/>
            <person name="Gregorio O.A."/>
            <person name="Collins S.B."/>
            <person name="Wespe N."/>
            <person name="Knight-Connoni V."/>
        </authorList>
    </citation>
    <scope>NUCLEOTIDE SEQUENCE [LARGE SCALE GENOMIC DNA]</scope>
    <source>
        <strain evidence="2 3">LMG 21957</strain>
    </source>
</reference>
<evidence type="ECO:0000256" key="1">
    <source>
        <dbReference type="SAM" id="MobiDB-lite"/>
    </source>
</evidence>
<dbReference type="RefSeq" id="WP_175398164.1">
    <property type="nucleotide sequence ID" value="NZ_JABMCB010000201.1"/>
</dbReference>
<organism evidence="2 3">
    <name type="scientific">Paenibacillus xylanilyticus</name>
    <dbReference type="NCBI Taxonomy" id="248903"/>
    <lineage>
        <taxon>Bacteria</taxon>
        <taxon>Bacillati</taxon>
        <taxon>Bacillota</taxon>
        <taxon>Bacilli</taxon>
        <taxon>Bacillales</taxon>
        <taxon>Paenibacillaceae</taxon>
        <taxon>Paenibacillus</taxon>
    </lineage>
</organism>
<evidence type="ECO:0000313" key="3">
    <source>
        <dbReference type="Proteomes" id="UP000526125"/>
    </source>
</evidence>
<protein>
    <submittedName>
        <fullName evidence="2">Uncharacterized protein</fullName>
    </submittedName>
</protein>
<sequence>MANQRIGFYLFKQIMNQRSNEGDGIDSGEAKRSRLSPGFPLAEGNSENLETTAIERTIRNRNGHRCTLALIFSSSPMERMEDRGAGMR</sequence>
<evidence type="ECO:0000313" key="2">
    <source>
        <dbReference type="EMBL" id="NUU78554.1"/>
    </source>
</evidence>
<feature type="region of interest" description="Disordered" evidence="1">
    <location>
        <begin position="19"/>
        <end position="45"/>
    </location>
</feature>
<dbReference type="Proteomes" id="UP000526125">
    <property type="component" value="Unassembled WGS sequence"/>
</dbReference>
<name>A0A7Y6C0W0_9BACL</name>
<dbReference type="AlphaFoldDB" id="A0A7Y6C0W0"/>
<proteinExistence type="predicted"/>
<gene>
    <name evidence="2" type="ORF">HP552_25395</name>
</gene>
<comment type="caution">
    <text evidence="2">The sequence shown here is derived from an EMBL/GenBank/DDBJ whole genome shotgun (WGS) entry which is preliminary data.</text>
</comment>
<keyword evidence="3" id="KW-1185">Reference proteome</keyword>
<accession>A0A7Y6C0W0</accession>